<dbReference type="InterPro" id="IPR013264">
    <property type="entry name" value="DNAG_N"/>
</dbReference>
<keyword evidence="10" id="KW-0238">DNA-binding</keyword>
<keyword evidence="2" id="KW-0639">Primosome</keyword>
<evidence type="ECO:0000256" key="4">
    <source>
        <dbReference type="ARBA" id="ARBA00022695"/>
    </source>
</evidence>
<dbReference type="PROSITE" id="PS50880">
    <property type="entry name" value="TOPRIM"/>
    <property type="match status" value="1"/>
</dbReference>
<evidence type="ECO:0000256" key="3">
    <source>
        <dbReference type="ARBA" id="ARBA00022679"/>
    </source>
</evidence>
<reference evidence="13 14" key="1">
    <citation type="submission" date="2024-02" db="EMBL/GenBank/DDBJ databases">
        <title>Comparative Genomic Analysis of Flavobacterium Species Causing Columnaris Disease of Freshwater Fish in Thailand: Insights into Virulence and Resistance Mechanisms.</title>
        <authorList>
            <person name="Nguyen D."/>
            <person name="Chokmangmeepisarn P."/>
            <person name="Khianchaikhan K."/>
            <person name="Morishita M."/>
            <person name="Bunnoy A."/>
            <person name="Rodkhum C."/>
        </authorList>
    </citation>
    <scope>NUCLEOTIDE SEQUENCE [LARGE SCALE GENOMIC DNA]</scope>
    <source>
        <strain evidence="13 14">KCRT2007</strain>
    </source>
</reference>
<feature type="domain" description="Toprim" evidence="12">
    <location>
        <begin position="257"/>
        <end position="346"/>
    </location>
</feature>
<dbReference type="InterPro" id="IPR036977">
    <property type="entry name" value="DNA_primase_Znf_CHC2"/>
</dbReference>
<dbReference type="SUPFAM" id="SSF57783">
    <property type="entry name" value="Zinc beta-ribbon"/>
    <property type="match status" value="1"/>
</dbReference>
<sequence length="1084" mass="124262">MRYTESSIDDVRNVDIDKIVSRYCELKGSGYLLTGKSPFNVNDRTPSFTVNKTKNNFVCYSTQKKGDGLKFIMEIENCSFHEAVEKIADIGGVILQKEAVSDEVMKKETEKESLLQITQWASTKFQEAYNKLSQEHWAKVMVKERGFTDETLLLFDIGYAPDEWQYLTNPTIAMAKYEPAKTAGLIAVSNEKSYDFFRNRLVFPIHDVRGKIIGYTARISNTGTDAKYVNSPQTPLYNKSKSVYGIYQAKGAMAKTKTVIITEGPTDVIALHQANCANAVATGGTALTPDQCKLMARFASTAILCRDNDGFDKDGNPKAGTVATLKDINILLSHGFRTKILVLPENEDPDSWSHKCDDFPKYVSENTKDAVIWKTQYLFNFSGSDPYKKDEAVSQVAEMLFQINSDLITADYIKDCAAIFGIKQNVLKGKIEILATKAIEKAKNEPTKTTAEDLGLPEGADLAEFMKHRYVTVGNSCWFQGRGANFFKGTNYRLTPLFHVYGKGDNKRLCEVINEDGHKKLIDFDSADFVSRNNYDVALLNEGYYVNMENFGSKEFTIMRNRIMSDFIMAYELKTLGYQKEGFFAFANKIYNNGKLLDVNKYGIVQVDTKENKEDSSEYNKSVNNYYSPSCSEIYKHSREDDDPYENDRYFVYKQSPVTLKSWMKQLKIVYGKKAHTGIAFIIASMFRDIYVKRYQFFPHLFLSGEKGSGKSKFGESLVALFTYKQEPFDLNSGTPVAFYRRLSRIMNAPTMLEEFHDNVDDKIFQSLKGAYDGRGREMGKATSDNRTTTTKVNSSLIILSQYLSSRDDNSLTSRSIIEYFVKQIEAFTNEQLENYSKLKEWEEEGLSSMLIEILQHREFVEKHLHEAFASINKKFKEQLKGKEYQERMLQNYVCLLAPLKLLQNKIEFPFSYDEIENQFLEAIIDSSDLIVESEGLAEFWRTLEYLLDRKPFSLLIKGSHFMIDEPISISLQTRKGEADRKWENTDKKRVLFLRLNAVHPLYHKEISTRDGMEVITENTLRNYFKSKKYFIGAVSKHQFKDARTSAYVFDYDMMENSGILNLIRQENAEGFIVDKDEDDDLPY</sequence>
<dbReference type="SMART" id="SM00400">
    <property type="entry name" value="ZnF_CHCC"/>
    <property type="match status" value="1"/>
</dbReference>
<dbReference type="InterPro" id="IPR050219">
    <property type="entry name" value="DnaG_primase"/>
</dbReference>
<keyword evidence="14" id="KW-1185">Reference proteome</keyword>
<evidence type="ECO:0000256" key="5">
    <source>
        <dbReference type="ARBA" id="ARBA00022705"/>
    </source>
</evidence>
<dbReference type="SMART" id="SM00493">
    <property type="entry name" value="TOPRIM"/>
    <property type="match status" value="1"/>
</dbReference>
<dbReference type="InterPro" id="IPR037068">
    <property type="entry name" value="DNA_primase_core_N_sf"/>
</dbReference>
<proteinExistence type="predicted"/>
<dbReference type="PANTHER" id="PTHR30313">
    <property type="entry name" value="DNA PRIMASE"/>
    <property type="match status" value="1"/>
</dbReference>
<keyword evidence="6" id="KW-0479">Metal-binding</keyword>
<dbReference type="InterPro" id="IPR034151">
    <property type="entry name" value="TOPRIM_DnaG_bac"/>
</dbReference>
<evidence type="ECO:0000256" key="10">
    <source>
        <dbReference type="ARBA" id="ARBA00023125"/>
    </source>
</evidence>
<evidence type="ECO:0000313" key="14">
    <source>
        <dbReference type="Proteomes" id="UP001621813"/>
    </source>
</evidence>
<comment type="caution">
    <text evidence="13">The sequence shown here is derived from an EMBL/GenBank/DDBJ whole genome shotgun (WGS) entry which is preliminary data.</text>
</comment>
<dbReference type="Gene3D" id="3.40.1360.10">
    <property type="match status" value="1"/>
</dbReference>
<keyword evidence="3" id="KW-0808">Transferase</keyword>
<keyword evidence="8" id="KW-0862">Zinc</keyword>
<dbReference type="Pfam" id="PF13155">
    <property type="entry name" value="Toprim_2"/>
    <property type="match status" value="1"/>
</dbReference>
<evidence type="ECO:0000256" key="2">
    <source>
        <dbReference type="ARBA" id="ARBA00022515"/>
    </source>
</evidence>
<keyword evidence="5" id="KW-0235">DNA replication</keyword>
<evidence type="ECO:0000256" key="11">
    <source>
        <dbReference type="ARBA" id="ARBA00023163"/>
    </source>
</evidence>
<evidence type="ECO:0000256" key="1">
    <source>
        <dbReference type="ARBA" id="ARBA00022478"/>
    </source>
</evidence>
<organism evidence="13 14">
    <name type="scientific">Flavobacterium davisii</name>
    <dbReference type="NCBI Taxonomy" id="2906077"/>
    <lineage>
        <taxon>Bacteria</taxon>
        <taxon>Pseudomonadati</taxon>
        <taxon>Bacteroidota</taxon>
        <taxon>Flavobacteriia</taxon>
        <taxon>Flavobacteriales</taxon>
        <taxon>Flavobacteriaceae</taxon>
        <taxon>Flavobacterium</taxon>
    </lineage>
</organism>
<evidence type="ECO:0000256" key="7">
    <source>
        <dbReference type="ARBA" id="ARBA00022771"/>
    </source>
</evidence>
<dbReference type="Pfam" id="PF08275">
    <property type="entry name" value="DNAG_N"/>
    <property type="match status" value="1"/>
</dbReference>
<evidence type="ECO:0000256" key="6">
    <source>
        <dbReference type="ARBA" id="ARBA00022723"/>
    </source>
</evidence>
<dbReference type="CDD" id="cd03364">
    <property type="entry name" value="TOPRIM_DnaG_primases"/>
    <property type="match status" value="1"/>
</dbReference>
<dbReference type="InterPro" id="IPR006171">
    <property type="entry name" value="TOPRIM_dom"/>
</dbReference>
<protein>
    <submittedName>
        <fullName evidence="13">DNA primase</fullName>
    </submittedName>
</protein>
<keyword evidence="11" id="KW-0804">Transcription</keyword>
<accession>A0ABW8PSU0</accession>
<keyword evidence="1" id="KW-0240">DNA-directed RNA polymerase</keyword>
<gene>
    <name evidence="13" type="primary">dnaG</name>
    <name evidence="13" type="ORF">V3Q77_12380</name>
</gene>
<evidence type="ECO:0000256" key="9">
    <source>
        <dbReference type="ARBA" id="ARBA00022842"/>
    </source>
</evidence>
<dbReference type="Pfam" id="PF01807">
    <property type="entry name" value="Zn_ribbon_DnaG"/>
    <property type="match status" value="1"/>
</dbReference>
<name>A0ABW8PSU0_9FLAO</name>
<evidence type="ECO:0000259" key="12">
    <source>
        <dbReference type="PROSITE" id="PS50880"/>
    </source>
</evidence>
<dbReference type="EMBL" id="JAZGZR010000037">
    <property type="protein sequence ID" value="MFK7050681.1"/>
    <property type="molecule type" value="Genomic_DNA"/>
</dbReference>
<dbReference type="Gene3D" id="3.90.980.10">
    <property type="entry name" value="DNA primase, catalytic core, N-terminal domain"/>
    <property type="match status" value="1"/>
</dbReference>
<keyword evidence="7" id="KW-0863">Zinc-finger</keyword>
<dbReference type="PANTHER" id="PTHR30313:SF2">
    <property type="entry name" value="DNA PRIMASE"/>
    <property type="match status" value="1"/>
</dbReference>
<evidence type="ECO:0000256" key="8">
    <source>
        <dbReference type="ARBA" id="ARBA00022833"/>
    </source>
</evidence>
<dbReference type="RefSeq" id="WP_405323160.1">
    <property type="nucleotide sequence ID" value="NZ_JAZGZR010000037.1"/>
</dbReference>
<dbReference type="InterPro" id="IPR006295">
    <property type="entry name" value="DNA_primase_DnaG"/>
</dbReference>
<dbReference type="SUPFAM" id="SSF56731">
    <property type="entry name" value="DNA primase core"/>
    <property type="match status" value="1"/>
</dbReference>
<keyword evidence="4" id="KW-0548">Nucleotidyltransferase</keyword>
<keyword evidence="9" id="KW-0460">Magnesium</keyword>
<dbReference type="InterPro" id="IPR002694">
    <property type="entry name" value="Znf_CHC2"/>
</dbReference>
<dbReference type="NCBIfam" id="TIGR01391">
    <property type="entry name" value="dnaG"/>
    <property type="match status" value="1"/>
</dbReference>
<evidence type="ECO:0000313" key="13">
    <source>
        <dbReference type="EMBL" id="MFK7050681.1"/>
    </source>
</evidence>
<dbReference type="Gene3D" id="3.90.580.10">
    <property type="entry name" value="Zinc finger, CHC2-type domain"/>
    <property type="match status" value="1"/>
</dbReference>
<dbReference type="Proteomes" id="UP001621813">
    <property type="component" value="Unassembled WGS sequence"/>
</dbReference>